<dbReference type="InterPro" id="IPR045270">
    <property type="entry name" value="STKc_AGC"/>
</dbReference>
<dbReference type="InterPro" id="IPR008271">
    <property type="entry name" value="Ser/Thr_kinase_AS"/>
</dbReference>
<evidence type="ECO:0000259" key="9">
    <source>
        <dbReference type="PROSITE" id="PS50011"/>
    </source>
</evidence>
<protein>
    <recommendedName>
        <fullName evidence="13">AGC family protein kinase</fullName>
    </recommendedName>
</protein>
<dbReference type="SMART" id="SM00220">
    <property type="entry name" value="S_TKc"/>
    <property type="match status" value="1"/>
</dbReference>
<keyword evidence="12" id="KW-1185">Reference proteome</keyword>
<evidence type="ECO:0000256" key="7">
    <source>
        <dbReference type="PROSITE-ProRule" id="PRU10141"/>
    </source>
</evidence>
<keyword evidence="5" id="KW-0418">Kinase</keyword>
<evidence type="ECO:0000256" key="8">
    <source>
        <dbReference type="RuleBase" id="RU000304"/>
    </source>
</evidence>
<comment type="similarity">
    <text evidence="8">Belongs to the protein kinase superfamily.</text>
</comment>
<dbReference type="InterPro" id="IPR017441">
    <property type="entry name" value="Protein_kinase_ATP_BS"/>
</dbReference>
<dbReference type="CDD" id="cd05123">
    <property type="entry name" value="STKc_AGC"/>
    <property type="match status" value="1"/>
</dbReference>
<accession>A0ABR2JGU6</accession>
<feature type="domain" description="AGC-kinase C-terminal" evidence="10">
    <location>
        <begin position="353"/>
        <end position="417"/>
    </location>
</feature>
<dbReference type="PANTHER" id="PTHR24351">
    <property type="entry name" value="RIBOSOMAL PROTEIN S6 KINASE"/>
    <property type="match status" value="1"/>
</dbReference>
<dbReference type="Proteomes" id="UP001470230">
    <property type="component" value="Unassembled WGS sequence"/>
</dbReference>
<dbReference type="InterPro" id="IPR000961">
    <property type="entry name" value="AGC-kinase_C"/>
</dbReference>
<dbReference type="InterPro" id="IPR000719">
    <property type="entry name" value="Prot_kinase_dom"/>
</dbReference>
<dbReference type="PROSITE" id="PS50011">
    <property type="entry name" value="PROTEIN_KINASE_DOM"/>
    <property type="match status" value="1"/>
</dbReference>
<evidence type="ECO:0000256" key="6">
    <source>
        <dbReference type="ARBA" id="ARBA00022840"/>
    </source>
</evidence>
<dbReference type="EMBL" id="JAPFFF010000012">
    <property type="protein sequence ID" value="KAK8876562.1"/>
    <property type="molecule type" value="Genomic_DNA"/>
</dbReference>
<evidence type="ECO:0008006" key="13">
    <source>
        <dbReference type="Google" id="ProtNLM"/>
    </source>
</evidence>
<evidence type="ECO:0000256" key="4">
    <source>
        <dbReference type="ARBA" id="ARBA00022741"/>
    </source>
</evidence>
<dbReference type="PROSITE" id="PS51285">
    <property type="entry name" value="AGC_KINASE_CTER"/>
    <property type="match status" value="1"/>
</dbReference>
<evidence type="ECO:0000256" key="2">
    <source>
        <dbReference type="ARBA" id="ARBA00022553"/>
    </source>
</evidence>
<keyword evidence="4 7" id="KW-0547">Nucleotide-binding</keyword>
<dbReference type="Pfam" id="PF00069">
    <property type="entry name" value="Pkinase"/>
    <property type="match status" value="1"/>
</dbReference>
<evidence type="ECO:0000256" key="5">
    <source>
        <dbReference type="ARBA" id="ARBA00022777"/>
    </source>
</evidence>
<feature type="binding site" evidence="7">
    <location>
        <position position="129"/>
    </location>
    <ligand>
        <name>ATP</name>
        <dbReference type="ChEBI" id="CHEBI:30616"/>
    </ligand>
</feature>
<keyword evidence="1 8" id="KW-0723">Serine/threonine-protein kinase</keyword>
<proteinExistence type="inferred from homology"/>
<dbReference type="InterPro" id="IPR011009">
    <property type="entry name" value="Kinase-like_dom_sf"/>
</dbReference>
<evidence type="ECO:0000313" key="12">
    <source>
        <dbReference type="Proteomes" id="UP001470230"/>
    </source>
</evidence>
<dbReference type="SMART" id="SM00133">
    <property type="entry name" value="S_TK_X"/>
    <property type="match status" value="1"/>
</dbReference>
<dbReference type="PROSITE" id="PS00107">
    <property type="entry name" value="PROTEIN_KINASE_ATP"/>
    <property type="match status" value="1"/>
</dbReference>
<evidence type="ECO:0000256" key="3">
    <source>
        <dbReference type="ARBA" id="ARBA00022679"/>
    </source>
</evidence>
<keyword evidence="3" id="KW-0808">Transferase</keyword>
<dbReference type="PROSITE" id="PS00108">
    <property type="entry name" value="PROTEIN_KINASE_ST"/>
    <property type="match status" value="1"/>
</dbReference>
<comment type="caution">
    <text evidence="11">The sequence shown here is derived from an EMBL/GenBank/DDBJ whole genome shotgun (WGS) entry which is preliminary data.</text>
</comment>
<feature type="domain" description="Protein kinase" evidence="9">
    <location>
        <begin position="100"/>
        <end position="352"/>
    </location>
</feature>
<evidence type="ECO:0000259" key="10">
    <source>
        <dbReference type="PROSITE" id="PS51285"/>
    </source>
</evidence>
<reference evidence="11 12" key="1">
    <citation type="submission" date="2024-04" db="EMBL/GenBank/DDBJ databases">
        <title>Tritrichomonas musculus Genome.</title>
        <authorList>
            <person name="Alves-Ferreira E."/>
            <person name="Grigg M."/>
            <person name="Lorenzi H."/>
            <person name="Galac M."/>
        </authorList>
    </citation>
    <scope>NUCLEOTIDE SEQUENCE [LARGE SCALE GENOMIC DNA]</scope>
    <source>
        <strain evidence="11 12">EAF2021</strain>
    </source>
</reference>
<keyword evidence="6 7" id="KW-0067">ATP-binding</keyword>
<gene>
    <name evidence="11" type="ORF">M9Y10_006779</name>
</gene>
<evidence type="ECO:0000313" key="11">
    <source>
        <dbReference type="EMBL" id="KAK8876562.1"/>
    </source>
</evidence>
<keyword evidence="2" id="KW-0597">Phosphoprotein</keyword>
<sequence length="417" mass="47807">MEFQIIGKKCSRYGFWKKCALHVANDTITFSKPKSKKNQEIIVASPNTVITYENADGKDQIIIKDKSTTIKFTCKSDILDCLLALRSTKFANTLLHVNDFSVMANIGQGSFGLVSLVQHRVSKKIYAMKCINKTHLYKTKSVKTVLTERELLQKIYNGNPFLIKMEFAFQTATDFYIGLEYAPGGDMRRFLNHSKTISIPDVRIYISEIAIGLNYLHKQKILYRDLKPENILITASGHIKLSDFGLSKELNINKTSTFCGTLSYLAPEIVSHHSYSYEADWYQLGVIAYELSFGKIPFDDDDRRKTMELIVGEEPAFPNDADSVLVDLIKCLIEKDPTKRMNFESLQKHQFFNNFSFREVEEKKIIPSFIPRISSLADTRYFSPEFDSETTENEITTDDLNLFKGFSFISDEFKKCI</sequence>
<name>A0ABR2JGU6_9EUKA</name>
<dbReference type="SUPFAM" id="SSF56112">
    <property type="entry name" value="Protein kinase-like (PK-like)"/>
    <property type="match status" value="1"/>
</dbReference>
<evidence type="ECO:0000256" key="1">
    <source>
        <dbReference type="ARBA" id="ARBA00022527"/>
    </source>
</evidence>
<organism evidence="11 12">
    <name type="scientific">Tritrichomonas musculus</name>
    <dbReference type="NCBI Taxonomy" id="1915356"/>
    <lineage>
        <taxon>Eukaryota</taxon>
        <taxon>Metamonada</taxon>
        <taxon>Parabasalia</taxon>
        <taxon>Tritrichomonadida</taxon>
        <taxon>Tritrichomonadidae</taxon>
        <taxon>Tritrichomonas</taxon>
    </lineage>
</organism>
<dbReference type="Gene3D" id="1.10.510.10">
    <property type="entry name" value="Transferase(Phosphotransferase) domain 1"/>
    <property type="match status" value="1"/>
</dbReference>
<dbReference type="Gene3D" id="3.30.200.20">
    <property type="entry name" value="Phosphorylase Kinase, domain 1"/>
    <property type="match status" value="1"/>
</dbReference>